<evidence type="ECO:0000256" key="5">
    <source>
        <dbReference type="ARBA" id="ARBA00023136"/>
    </source>
</evidence>
<sequence>MLTLGLVFFIFLIFLRTKNSNYSIYYICYISFFIICHFVYFISKDGFLDINLNDSEWQAFWQTVILLLVTVVTYRFASVIIKIGPPQIDVLKFNVGHRFLLLLYSIGVVIYTLQNGIALGLSYNERLTANTGGGLSIILMYAYIPAMILAYISMPNRKNLFLCLCLSTLCGIIYYIVIGGSRNVLAAGVFSLIYLALLYKNINKKQLFLALAIGVMTLMLLELYRYVNNFSDALDFILNGGVQVILFAFESFSPMHAVLNINDALTKNYFEIQYATTFLNEFSIIIPRFLWEGKPINVYNNGYFYTAEILGLDTNLTMSPTFLGSCLIMFGQTFYWIGGILCGLIIFIFDKIISSSKTRYIKLLLLSSIGYLFFWVRDGFEVYCYVLIKFGIIMMIMYAFNSFMSSLIIRR</sequence>
<keyword evidence="1" id="KW-1003">Cell membrane</keyword>
<feature type="transmembrane region" description="Helical" evidence="6">
    <location>
        <begin position="360"/>
        <end position="376"/>
    </location>
</feature>
<accession>A0AAE8UAD0</accession>
<dbReference type="GO" id="GO:0016020">
    <property type="term" value="C:membrane"/>
    <property type="evidence" value="ECO:0007669"/>
    <property type="project" value="InterPro"/>
</dbReference>
<keyword evidence="3 6" id="KW-0812">Transmembrane</keyword>
<evidence type="ECO:0000313" key="8">
    <source>
        <dbReference type="Proteomes" id="UP000291623"/>
    </source>
</evidence>
<feature type="transmembrane region" description="Helical" evidence="6">
    <location>
        <begin position="24"/>
        <end position="43"/>
    </location>
</feature>
<proteinExistence type="predicted"/>
<feature type="transmembrane region" description="Helical" evidence="6">
    <location>
        <begin position="322"/>
        <end position="348"/>
    </location>
</feature>
<evidence type="ECO:0000256" key="4">
    <source>
        <dbReference type="ARBA" id="ARBA00022989"/>
    </source>
</evidence>
<feature type="transmembrane region" description="Helical" evidence="6">
    <location>
        <begin position="159"/>
        <end position="178"/>
    </location>
</feature>
<feature type="transmembrane region" description="Helical" evidence="6">
    <location>
        <begin position="133"/>
        <end position="152"/>
    </location>
</feature>
<evidence type="ECO:0000256" key="2">
    <source>
        <dbReference type="ARBA" id="ARBA00022519"/>
    </source>
</evidence>
<evidence type="ECO:0000256" key="3">
    <source>
        <dbReference type="ARBA" id="ARBA00022692"/>
    </source>
</evidence>
<keyword evidence="2" id="KW-0997">Cell inner membrane</keyword>
<feature type="transmembrane region" description="Helical" evidence="6">
    <location>
        <begin position="95"/>
        <end position="113"/>
    </location>
</feature>
<dbReference type="InterPro" id="IPR010691">
    <property type="entry name" value="WzyE"/>
</dbReference>
<name>A0AAE8UAD0_9ENTR</name>
<dbReference type="EMBL" id="SJON01000018">
    <property type="protein sequence ID" value="TCB83033.1"/>
    <property type="molecule type" value="Genomic_DNA"/>
</dbReference>
<feature type="transmembrane region" description="Helical" evidence="6">
    <location>
        <begin position="63"/>
        <end position="83"/>
    </location>
</feature>
<comment type="caution">
    <text evidence="7">The sequence shown here is derived from an EMBL/GenBank/DDBJ whole genome shotgun (WGS) entry which is preliminary data.</text>
</comment>
<evidence type="ECO:0000256" key="6">
    <source>
        <dbReference type="SAM" id="Phobius"/>
    </source>
</evidence>
<keyword evidence="4 6" id="KW-1133">Transmembrane helix</keyword>
<feature type="transmembrane region" description="Helical" evidence="6">
    <location>
        <begin position="184"/>
        <end position="200"/>
    </location>
</feature>
<keyword evidence="5 6" id="KW-0472">Membrane</keyword>
<dbReference type="AlphaFoldDB" id="A0AAE8UAD0"/>
<reference evidence="7 8" key="1">
    <citation type="submission" date="2019-02" db="EMBL/GenBank/DDBJ databases">
        <title>The draft genome of Enterobacter spp. strains.</title>
        <authorList>
            <person name="Wang C."/>
            <person name="Feng Y."/>
            <person name="Zong Z."/>
        </authorList>
    </citation>
    <scope>NUCLEOTIDE SEQUENCE [LARGE SCALE GENOMIC DNA]</scope>
    <source>
        <strain evidence="7 8">WCHEQ120003</strain>
    </source>
</reference>
<feature type="transmembrane region" description="Helical" evidence="6">
    <location>
        <begin position="207"/>
        <end position="227"/>
    </location>
</feature>
<evidence type="ECO:0000313" key="7">
    <source>
        <dbReference type="EMBL" id="TCB83033.1"/>
    </source>
</evidence>
<dbReference type="Pfam" id="PF06899">
    <property type="entry name" value="WzyE"/>
    <property type="match status" value="1"/>
</dbReference>
<dbReference type="GO" id="GO:0009246">
    <property type="term" value="P:enterobacterial common antigen biosynthetic process"/>
    <property type="evidence" value="ECO:0007669"/>
    <property type="project" value="InterPro"/>
</dbReference>
<feature type="transmembrane region" description="Helical" evidence="6">
    <location>
        <begin position="382"/>
        <end position="401"/>
    </location>
</feature>
<evidence type="ECO:0000256" key="1">
    <source>
        <dbReference type="ARBA" id="ARBA00022475"/>
    </source>
</evidence>
<organism evidence="7 8">
    <name type="scientific">Enterobacter quasihormaechei</name>
    <dbReference type="NCBI Taxonomy" id="2529382"/>
    <lineage>
        <taxon>Bacteria</taxon>
        <taxon>Pseudomonadati</taxon>
        <taxon>Pseudomonadota</taxon>
        <taxon>Gammaproteobacteria</taxon>
        <taxon>Enterobacterales</taxon>
        <taxon>Enterobacteriaceae</taxon>
        <taxon>Enterobacter</taxon>
    </lineage>
</organism>
<gene>
    <name evidence="7" type="ORF">E0L16_18765</name>
</gene>
<dbReference type="Proteomes" id="UP000291623">
    <property type="component" value="Unassembled WGS sequence"/>
</dbReference>
<protein>
    <submittedName>
        <fullName evidence="7">Uncharacterized protein</fullName>
    </submittedName>
</protein>